<evidence type="ECO:0000313" key="3">
    <source>
        <dbReference type="EMBL" id="GAA1740337.1"/>
    </source>
</evidence>
<reference evidence="4" key="1">
    <citation type="journal article" date="2019" name="Int. J. Syst. Evol. Microbiol.">
        <title>The Global Catalogue of Microorganisms (GCM) 10K type strain sequencing project: providing services to taxonomists for standard genome sequencing and annotation.</title>
        <authorList>
            <consortium name="The Broad Institute Genomics Platform"/>
            <consortium name="The Broad Institute Genome Sequencing Center for Infectious Disease"/>
            <person name="Wu L."/>
            <person name="Ma J."/>
        </authorList>
    </citation>
    <scope>NUCLEOTIDE SEQUENCE [LARGE SCALE GENOMIC DNA]</scope>
    <source>
        <strain evidence="4">JCM 13249</strain>
    </source>
</reference>
<feature type="region of interest" description="Disordered" evidence="1">
    <location>
        <begin position="164"/>
        <end position="190"/>
    </location>
</feature>
<keyword evidence="2" id="KW-0812">Transmembrane</keyword>
<dbReference type="Proteomes" id="UP001500655">
    <property type="component" value="Unassembled WGS sequence"/>
</dbReference>
<protein>
    <recommendedName>
        <fullName evidence="5">RDD domain-containing protein</fullName>
    </recommendedName>
</protein>
<comment type="caution">
    <text evidence="3">The sequence shown here is derived from an EMBL/GenBank/DDBJ whole genome shotgun (WGS) entry which is preliminary data.</text>
</comment>
<proteinExistence type="predicted"/>
<gene>
    <name evidence="3" type="ORF">GCM10009681_09050</name>
</gene>
<dbReference type="RefSeq" id="WP_344077121.1">
    <property type="nucleotide sequence ID" value="NZ_BAAALS010000003.1"/>
</dbReference>
<evidence type="ECO:0000256" key="1">
    <source>
        <dbReference type="SAM" id="MobiDB-lite"/>
    </source>
</evidence>
<organism evidence="3 4">
    <name type="scientific">Luedemannella helvata</name>
    <dbReference type="NCBI Taxonomy" id="349315"/>
    <lineage>
        <taxon>Bacteria</taxon>
        <taxon>Bacillati</taxon>
        <taxon>Actinomycetota</taxon>
        <taxon>Actinomycetes</taxon>
        <taxon>Micromonosporales</taxon>
        <taxon>Micromonosporaceae</taxon>
        <taxon>Luedemannella</taxon>
    </lineage>
</organism>
<feature type="transmembrane region" description="Helical" evidence="2">
    <location>
        <begin position="24"/>
        <end position="45"/>
    </location>
</feature>
<keyword evidence="2" id="KW-0472">Membrane</keyword>
<dbReference type="EMBL" id="BAAALS010000003">
    <property type="protein sequence ID" value="GAA1740337.1"/>
    <property type="molecule type" value="Genomic_DNA"/>
</dbReference>
<sequence length="190" mass="20966">MFEHGLDAAHWLVSWIPSARWRDVIALPLLIALLLIAFGVLIRLLPVVDRILRLLGGGLATVAGLLLLLPEYLTTMLLRRAGRSPWGLAFAYGDAVEHTVLAGRRLSAAGLAGFFEDRSTRRWLMLAALLVTVLWGNFTSCPATTDTCTRPITVWWQQTSTVFSDRTPDEAPPRKPAKPTPTKKPAKKDS</sequence>
<evidence type="ECO:0000313" key="4">
    <source>
        <dbReference type="Proteomes" id="UP001500655"/>
    </source>
</evidence>
<evidence type="ECO:0000256" key="2">
    <source>
        <dbReference type="SAM" id="Phobius"/>
    </source>
</evidence>
<evidence type="ECO:0008006" key="5">
    <source>
        <dbReference type="Google" id="ProtNLM"/>
    </source>
</evidence>
<feature type="transmembrane region" description="Helical" evidence="2">
    <location>
        <begin position="51"/>
        <end position="73"/>
    </location>
</feature>
<name>A0ABP4VX28_9ACTN</name>
<keyword evidence="2" id="KW-1133">Transmembrane helix</keyword>
<accession>A0ABP4VX28</accession>
<keyword evidence="4" id="KW-1185">Reference proteome</keyword>